<evidence type="ECO:0000256" key="1">
    <source>
        <dbReference type="ARBA" id="ARBA00010282"/>
    </source>
</evidence>
<name>A0A1L5YCT0_9EUKA</name>
<organism evidence="3">
    <name type="scientific">Paulinella micropora</name>
    <dbReference type="NCBI Taxonomy" id="1928728"/>
    <lineage>
        <taxon>Eukaryota</taxon>
        <taxon>Sar</taxon>
        <taxon>Rhizaria</taxon>
        <taxon>Cercozoa</taxon>
        <taxon>Imbricatea</taxon>
        <taxon>Silicofilosea</taxon>
        <taxon>Euglyphida</taxon>
        <taxon>Paulinellidae</taxon>
        <taxon>Paulinella</taxon>
    </lineage>
</organism>
<proteinExistence type="inferred from homology"/>
<geneLocation type="plastid" evidence="3"/>
<evidence type="ECO:0000259" key="2">
    <source>
        <dbReference type="Pfam" id="PF02657"/>
    </source>
</evidence>
<accession>A0A1L5YCT0</accession>
<dbReference type="PANTHER" id="PTHR43597">
    <property type="entry name" value="SULFUR ACCEPTOR PROTEIN CSDE"/>
    <property type="match status" value="1"/>
</dbReference>
<keyword evidence="3" id="KW-0934">Plastid</keyword>
<comment type="similarity">
    <text evidence="1">Belongs to the SufE family.</text>
</comment>
<dbReference type="InterPro" id="IPR003808">
    <property type="entry name" value="Fe-S_metab-assoc_dom"/>
</dbReference>
<dbReference type="Gene3D" id="3.90.1010.10">
    <property type="match status" value="1"/>
</dbReference>
<sequence length="151" mass="16881">MKVSDILTSTGSEKLDNILKRLRRTNDVKRRYEYILWLAKKLEPLPLEFRQDIFKVKGCVSNVYIVAELKGGIVHWQGDSDAQITKGLLALLIEGFKGLTPGQVVNIDPAFITQTGLQANLTPSRANGFLNILKMMQAQALSLIDFCSNCQ</sequence>
<dbReference type="PANTHER" id="PTHR43597:SF5">
    <property type="entry name" value="SUFE-LIKE PROTEIN 2, CHLOROPLASTIC"/>
    <property type="match status" value="1"/>
</dbReference>
<dbReference type="AlphaFoldDB" id="A0A1L5YCT0"/>
<reference evidence="3" key="1">
    <citation type="journal article" date="2017" name="Protist">
        <title>Diversity of the Photosynthetic Paulinella Species, with the Description of Paulinella micropora sp. nov. and the Chromatophore Genome Sequence for strain KR01.</title>
        <authorList>
            <person name="Lhee D."/>
            <person name="Yang E.C."/>
            <person name="Kim J.I."/>
            <person name="Nakayama T."/>
            <person name="Zuccarello G."/>
            <person name="Andersen R.A."/>
            <person name="Yoon H.S."/>
        </authorList>
    </citation>
    <scope>NUCLEOTIDE SEQUENCE</scope>
    <source>
        <strain evidence="3">KR01</strain>
    </source>
</reference>
<dbReference type="Pfam" id="PF02657">
    <property type="entry name" value="SufE"/>
    <property type="match status" value="1"/>
</dbReference>
<feature type="domain" description="Fe-S metabolism associated" evidence="2">
    <location>
        <begin position="21"/>
        <end position="139"/>
    </location>
</feature>
<dbReference type="EMBL" id="KX897545">
    <property type="protein sequence ID" value="APP88512.1"/>
    <property type="molecule type" value="Genomic_DNA"/>
</dbReference>
<protein>
    <submittedName>
        <fullName evidence="3">Putative SufE protein</fullName>
    </submittedName>
</protein>
<evidence type="ECO:0000313" key="3">
    <source>
        <dbReference type="EMBL" id="APP88512.1"/>
    </source>
</evidence>
<gene>
    <name evidence="3" type="ORF">PCKR_747</name>
</gene>
<dbReference type="SUPFAM" id="SSF82649">
    <property type="entry name" value="SufE/NifU"/>
    <property type="match status" value="1"/>
</dbReference>